<keyword evidence="3" id="KW-1185">Reference proteome</keyword>
<dbReference type="Proteomes" id="UP000449547">
    <property type="component" value="Unassembled WGS sequence"/>
</dbReference>
<proteinExistence type="inferred from homology"/>
<evidence type="ECO:0000313" key="2">
    <source>
        <dbReference type="EMBL" id="KAA8896692.1"/>
    </source>
</evidence>
<protein>
    <recommendedName>
        <fullName evidence="4">Translation machinery-associated protein 16</fullName>
    </recommendedName>
</protein>
<dbReference type="Gene3D" id="1.20.1440.170">
    <property type="entry name" value="Translation machinery-associated protein 16-like"/>
    <property type="match status" value="1"/>
</dbReference>
<comment type="caution">
    <text evidence="2">The sequence shown here is derived from an EMBL/GenBank/DDBJ whole genome shotgun (WGS) entry which is preliminary data.</text>
</comment>
<dbReference type="OMA" id="FWMPDLS"/>
<dbReference type="InterPro" id="IPR021346">
    <property type="entry name" value="Tma16"/>
</dbReference>
<organism evidence="2 3">
    <name type="scientific">Diutina rugosa</name>
    <name type="common">Yeast</name>
    <name type="synonym">Candida rugosa</name>
    <dbReference type="NCBI Taxonomy" id="5481"/>
    <lineage>
        <taxon>Eukaryota</taxon>
        <taxon>Fungi</taxon>
        <taxon>Dikarya</taxon>
        <taxon>Ascomycota</taxon>
        <taxon>Saccharomycotina</taxon>
        <taxon>Pichiomycetes</taxon>
        <taxon>Debaryomycetaceae</taxon>
        <taxon>Diutina</taxon>
    </lineage>
</organism>
<dbReference type="GeneID" id="54784355"/>
<dbReference type="VEuPathDB" id="FungiDB:DIURU_005704"/>
<reference evidence="2 3" key="1">
    <citation type="submission" date="2019-07" db="EMBL/GenBank/DDBJ databases">
        <title>Genome assembly of two rare yeast pathogens: Diutina rugosa and Trichomonascus ciferrii.</title>
        <authorList>
            <person name="Mixao V."/>
            <person name="Saus E."/>
            <person name="Hansen A."/>
            <person name="Lass-Flor C."/>
            <person name="Gabaldon T."/>
        </authorList>
    </citation>
    <scope>NUCLEOTIDE SEQUENCE [LARGE SCALE GENOMIC DNA]</scope>
    <source>
        <strain evidence="2 3">CBS 613</strain>
    </source>
</reference>
<dbReference type="Pfam" id="PF11176">
    <property type="entry name" value="Tma16"/>
    <property type="match status" value="1"/>
</dbReference>
<dbReference type="EMBL" id="SWFT01000163">
    <property type="protein sequence ID" value="KAA8896692.1"/>
    <property type="molecule type" value="Genomic_DNA"/>
</dbReference>
<name>A0A642UCJ7_DIURU</name>
<dbReference type="InterPro" id="IPR038356">
    <property type="entry name" value="Tma16_sf"/>
</dbReference>
<accession>A0A642UCJ7</accession>
<dbReference type="GO" id="GO:0005634">
    <property type="term" value="C:nucleus"/>
    <property type="evidence" value="ECO:0007669"/>
    <property type="project" value="TreeGrafter"/>
</dbReference>
<dbReference type="PANTHER" id="PTHR13349:SF2">
    <property type="entry name" value="TRANSLATION MACHINERY-ASSOCIATED PROTEIN 16"/>
    <property type="match status" value="1"/>
</dbReference>
<evidence type="ECO:0000256" key="1">
    <source>
        <dbReference type="ARBA" id="ARBA00034127"/>
    </source>
</evidence>
<evidence type="ECO:0008006" key="4">
    <source>
        <dbReference type="Google" id="ProtNLM"/>
    </source>
</evidence>
<sequence>MPIAHNLKKVAKNVAKSSAAIHVKGRKFKQLNRATQRDEKITAKKAKALQQRTNNQALYYFLQQLINDDEDLAKMEVFSLSQLKKMIEMHVSRHDDELEELRSQRRPGRPMTSKHQILEEKVKHDRHLWDTGIKAPDLTDKDTVANLRKWNGTSGGLTVMKHIDVSSKTEIDEMEE</sequence>
<dbReference type="OrthoDB" id="270284at2759"/>
<comment type="similarity">
    <text evidence="1">Belongs to the TMA16 family.</text>
</comment>
<evidence type="ECO:0000313" key="3">
    <source>
        <dbReference type="Proteomes" id="UP000449547"/>
    </source>
</evidence>
<dbReference type="AlphaFoldDB" id="A0A642UCJ7"/>
<dbReference type="RefSeq" id="XP_034009552.1">
    <property type="nucleotide sequence ID" value="XM_034158716.1"/>
</dbReference>
<dbReference type="PANTHER" id="PTHR13349">
    <property type="entry name" value="TRANSLATION MACHINERY-ASSOCIATED PROTEIN 16"/>
    <property type="match status" value="1"/>
</dbReference>
<gene>
    <name evidence="2" type="ORF">DIURU_005704</name>
</gene>